<feature type="non-terminal residue" evidence="2">
    <location>
        <position position="1"/>
    </location>
</feature>
<accession>A0AAV2Q9R1</accession>
<proteinExistence type="predicted"/>
<reference evidence="2 3" key="1">
    <citation type="submission" date="2024-05" db="EMBL/GenBank/DDBJ databases">
        <authorList>
            <person name="Wallberg A."/>
        </authorList>
    </citation>
    <scope>NUCLEOTIDE SEQUENCE [LARGE SCALE GENOMIC DNA]</scope>
</reference>
<protein>
    <submittedName>
        <fullName evidence="2">Uncharacterized protein</fullName>
    </submittedName>
</protein>
<keyword evidence="3" id="KW-1185">Reference proteome</keyword>
<evidence type="ECO:0000313" key="3">
    <source>
        <dbReference type="Proteomes" id="UP001497623"/>
    </source>
</evidence>
<keyword evidence="1" id="KW-0732">Signal</keyword>
<evidence type="ECO:0000313" key="2">
    <source>
        <dbReference type="EMBL" id="CAL4073726.1"/>
    </source>
</evidence>
<evidence type="ECO:0000256" key="1">
    <source>
        <dbReference type="SAM" id="SignalP"/>
    </source>
</evidence>
<organism evidence="2 3">
    <name type="scientific">Meganyctiphanes norvegica</name>
    <name type="common">Northern krill</name>
    <name type="synonym">Thysanopoda norvegica</name>
    <dbReference type="NCBI Taxonomy" id="48144"/>
    <lineage>
        <taxon>Eukaryota</taxon>
        <taxon>Metazoa</taxon>
        <taxon>Ecdysozoa</taxon>
        <taxon>Arthropoda</taxon>
        <taxon>Crustacea</taxon>
        <taxon>Multicrustacea</taxon>
        <taxon>Malacostraca</taxon>
        <taxon>Eumalacostraca</taxon>
        <taxon>Eucarida</taxon>
        <taxon>Euphausiacea</taxon>
        <taxon>Euphausiidae</taxon>
        <taxon>Meganyctiphanes</taxon>
    </lineage>
</organism>
<comment type="caution">
    <text evidence="2">The sequence shown here is derived from an EMBL/GenBank/DDBJ whole genome shotgun (WGS) entry which is preliminary data.</text>
</comment>
<dbReference type="EMBL" id="CAXKWB010004414">
    <property type="protein sequence ID" value="CAL4073726.1"/>
    <property type="molecule type" value="Genomic_DNA"/>
</dbReference>
<feature type="chain" id="PRO_5043752226" evidence="1">
    <location>
        <begin position="28"/>
        <end position="276"/>
    </location>
</feature>
<name>A0AAV2Q9R1_MEGNR</name>
<sequence length="276" mass="28851">STSRTATQTFPNMKYLVCLLLVGVVSCSSLLKDLPPNTDVNYIYENNKLVAVKIDYSDDLRPVVKTAVKKTVPIAAAPKPVVKMAGASKTYYKVDDGELESVKPTHVGYSILPKSSVAPVVKSAPVSAAPVAAAPEPLVIAGPKIVLTLPVAPTVRPVIIRGPQVIYKRGPAPVAAPAPVPAPVAKSAPSVPAPAPSPLIKTFYKKDDGELEKIKPTHVSYSFVKSAPAAVAVPVAAPVPAPVHVAAPAPLVYRAPTPMVKATPLDEDSVEEEDDD</sequence>
<gene>
    <name evidence="2" type="ORF">MNOR_LOCUS9213</name>
</gene>
<dbReference type="AlphaFoldDB" id="A0AAV2Q9R1"/>
<feature type="signal peptide" evidence="1">
    <location>
        <begin position="1"/>
        <end position="27"/>
    </location>
</feature>
<dbReference type="Proteomes" id="UP001497623">
    <property type="component" value="Unassembled WGS sequence"/>
</dbReference>